<sequence length="283" mass="30705">MGGWKVARDDKNAYGLGHAPPAHEPRLGLILAGKTGAGKSATGSSILGHTRFPSRLAATAVTVACALGSRRWGRWRPEVTNTSDLFGVKGGRADPDCTERGRCHLLSASGHTRCCWSPRRAASPPAVRSVRQLFQTRVLAPAVVVFTRREDLEGASLHNYVRDTDNRAPRALVAECGGHLCALNNRTAAAEPRARVDELLARVEQLAREPPGAPFTNVVYRLAGTLATQGRQSPKDGGRLGTMQPRSPWGRWTWERQGRNVPSVFTGSVVLPTLILDFWPPEL</sequence>
<dbReference type="InterPro" id="IPR027417">
    <property type="entry name" value="P-loop_NTPase"/>
</dbReference>
<protein>
    <recommendedName>
        <fullName evidence="5">AIG1-type G domain-containing protein</fullName>
    </recommendedName>
</protein>
<dbReference type="Pfam" id="PF04548">
    <property type="entry name" value="AIG1"/>
    <property type="match status" value="1"/>
</dbReference>
<evidence type="ECO:0000256" key="4">
    <source>
        <dbReference type="SAM" id="MobiDB-lite"/>
    </source>
</evidence>
<dbReference type="Ensembl" id="ENSNVIT00000003233.1">
    <property type="protein sequence ID" value="ENSNVIP00000002785.1"/>
    <property type="gene ID" value="ENSNVIG00000002223.1"/>
</dbReference>
<proteinExistence type="inferred from homology"/>
<dbReference type="PROSITE" id="PS51720">
    <property type="entry name" value="G_AIG1"/>
    <property type="match status" value="1"/>
</dbReference>
<name>A0A8C7A3C7_NEOVI</name>
<feature type="region of interest" description="Disordered" evidence="4">
    <location>
        <begin position="229"/>
        <end position="249"/>
    </location>
</feature>
<evidence type="ECO:0000256" key="2">
    <source>
        <dbReference type="ARBA" id="ARBA00022741"/>
    </source>
</evidence>
<dbReference type="GeneTree" id="ENSGT00940000161272"/>
<dbReference type="InterPro" id="IPR045058">
    <property type="entry name" value="GIMA/IAN/Toc"/>
</dbReference>
<dbReference type="GO" id="GO:0005783">
    <property type="term" value="C:endoplasmic reticulum"/>
    <property type="evidence" value="ECO:0007669"/>
    <property type="project" value="TreeGrafter"/>
</dbReference>
<dbReference type="AlphaFoldDB" id="A0A8C7A3C7"/>
<evidence type="ECO:0000313" key="7">
    <source>
        <dbReference type="Proteomes" id="UP000694425"/>
    </source>
</evidence>
<evidence type="ECO:0000259" key="5">
    <source>
        <dbReference type="PROSITE" id="PS51720"/>
    </source>
</evidence>
<keyword evidence="7" id="KW-1185">Reference proteome</keyword>
<accession>A0A8C7A3C7</accession>
<dbReference type="InterPro" id="IPR006703">
    <property type="entry name" value="G_AIG1"/>
</dbReference>
<dbReference type="PANTHER" id="PTHR10903:SF74">
    <property type="entry name" value="GTPASE IMAP FAMILY MEMBER 1"/>
    <property type="match status" value="1"/>
</dbReference>
<dbReference type="Proteomes" id="UP000694425">
    <property type="component" value="Unplaced"/>
</dbReference>
<evidence type="ECO:0000313" key="6">
    <source>
        <dbReference type="Ensembl" id="ENSNVIP00000002785.1"/>
    </source>
</evidence>
<comment type="similarity">
    <text evidence="1">Belongs to the TRAFAC class TrmE-Era-EngA-EngB-Septin-like GTPase superfamily. AIG1/Toc34/Toc159-like paraseptin GTPase family. IAN subfamily.</text>
</comment>
<feature type="domain" description="AIG1-type G" evidence="5">
    <location>
        <begin position="24"/>
        <end position="224"/>
    </location>
</feature>
<organism evidence="6 7">
    <name type="scientific">Neovison vison</name>
    <name type="common">American mink</name>
    <name type="synonym">Mustela vison</name>
    <dbReference type="NCBI Taxonomy" id="452646"/>
    <lineage>
        <taxon>Eukaryota</taxon>
        <taxon>Metazoa</taxon>
        <taxon>Chordata</taxon>
        <taxon>Craniata</taxon>
        <taxon>Vertebrata</taxon>
        <taxon>Euteleostomi</taxon>
        <taxon>Mammalia</taxon>
        <taxon>Eutheria</taxon>
        <taxon>Laurasiatheria</taxon>
        <taxon>Carnivora</taxon>
        <taxon>Caniformia</taxon>
        <taxon>Musteloidea</taxon>
        <taxon>Mustelidae</taxon>
        <taxon>Mustelinae</taxon>
        <taxon>Neogale</taxon>
    </lineage>
</organism>
<evidence type="ECO:0000256" key="3">
    <source>
        <dbReference type="ARBA" id="ARBA00023134"/>
    </source>
</evidence>
<dbReference type="Gene3D" id="3.40.50.300">
    <property type="entry name" value="P-loop containing nucleotide triphosphate hydrolases"/>
    <property type="match status" value="1"/>
</dbReference>
<keyword evidence="3" id="KW-0342">GTP-binding</keyword>
<keyword evidence="2" id="KW-0547">Nucleotide-binding</keyword>
<reference evidence="6" key="2">
    <citation type="submission" date="2025-09" db="UniProtKB">
        <authorList>
            <consortium name="Ensembl"/>
        </authorList>
    </citation>
    <scope>IDENTIFICATION</scope>
</reference>
<reference evidence="6" key="1">
    <citation type="submission" date="2025-08" db="UniProtKB">
        <authorList>
            <consortium name="Ensembl"/>
        </authorList>
    </citation>
    <scope>IDENTIFICATION</scope>
</reference>
<dbReference type="GO" id="GO:0005525">
    <property type="term" value="F:GTP binding"/>
    <property type="evidence" value="ECO:0007669"/>
    <property type="project" value="UniProtKB-KW"/>
</dbReference>
<dbReference type="PANTHER" id="PTHR10903">
    <property type="entry name" value="GTPASE, IMAP FAMILY MEMBER-RELATED"/>
    <property type="match status" value="1"/>
</dbReference>
<evidence type="ECO:0000256" key="1">
    <source>
        <dbReference type="ARBA" id="ARBA00008535"/>
    </source>
</evidence>